<proteinExistence type="predicted"/>
<dbReference type="OrthoDB" id="6519316at2759"/>
<evidence type="ECO:0000313" key="2">
    <source>
        <dbReference type="EMBL" id="KAH9381177.1"/>
    </source>
</evidence>
<dbReference type="Proteomes" id="UP000821853">
    <property type="component" value="Chromosome 9"/>
</dbReference>
<feature type="compositionally biased region" description="Basic and acidic residues" evidence="1">
    <location>
        <begin position="98"/>
        <end position="108"/>
    </location>
</feature>
<evidence type="ECO:0000256" key="1">
    <source>
        <dbReference type="SAM" id="MobiDB-lite"/>
    </source>
</evidence>
<accession>A0A9J6H2E6</accession>
<name>A0A9J6H2E6_HAELO</name>
<reference evidence="2 3" key="1">
    <citation type="journal article" date="2020" name="Cell">
        <title>Large-Scale Comparative Analyses of Tick Genomes Elucidate Their Genetic Diversity and Vector Capacities.</title>
        <authorList>
            <consortium name="Tick Genome and Microbiome Consortium (TIGMIC)"/>
            <person name="Jia N."/>
            <person name="Wang J."/>
            <person name="Shi W."/>
            <person name="Du L."/>
            <person name="Sun Y."/>
            <person name="Zhan W."/>
            <person name="Jiang J.F."/>
            <person name="Wang Q."/>
            <person name="Zhang B."/>
            <person name="Ji P."/>
            <person name="Bell-Sakyi L."/>
            <person name="Cui X.M."/>
            <person name="Yuan T.T."/>
            <person name="Jiang B.G."/>
            <person name="Yang W.F."/>
            <person name="Lam T.T."/>
            <person name="Chang Q.C."/>
            <person name="Ding S.J."/>
            <person name="Wang X.J."/>
            <person name="Zhu J.G."/>
            <person name="Ruan X.D."/>
            <person name="Zhao L."/>
            <person name="Wei J.T."/>
            <person name="Ye R.Z."/>
            <person name="Que T.C."/>
            <person name="Du C.H."/>
            <person name="Zhou Y.H."/>
            <person name="Cheng J.X."/>
            <person name="Dai P.F."/>
            <person name="Guo W.B."/>
            <person name="Han X.H."/>
            <person name="Huang E.J."/>
            <person name="Li L.F."/>
            <person name="Wei W."/>
            <person name="Gao Y.C."/>
            <person name="Liu J.Z."/>
            <person name="Shao H.Z."/>
            <person name="Wang X."/>
            <person name="Wang C.C."/>
            <person name="Yang T.C."/>
            <person name="Huo Q.B."/>
            <person name="Li W."/>
            <person name="Chen H.Y."/>
            <person name="Chen S.E."/>
            <person name="Zhou L.G."/>
            <person name="Ni X.B."/>
            <person name="Tian J.H."/>
            <person name="Sheng Y."/>
            <person name="Liu T."/>
            <person name="Pan Y.S."/>
            <person name="Xia L.Y."/>
            <person name="Li J."/>
            <person name="Zhao F."/>
            <person name="Cao W.C."/>
        </authorList>
    </citation>
    <scope>NUCLEOTIDE SEQUENCE [LARGE SCALE GENOMIC DNA]</scope>
    <source>
        <strain evidence="2">HaeL-2018</strain>
    </source>
</reference>
<feature type="compositionally biased region" description="Polar residues" evidence="1">
    <location>
        <begin position="128"/>
        <end position="139"/>
    </location>
</feature>
<dbReference type="VEuPathDB" id="VectorBase:HLOH_051948"/>
<feature type="compositionally biased region" description="Polar residues" evidence="1">
    <location>
        <begin position="110"/>
        <end position="120"/>
    </location>
</feature>
<dbReference type="AlphaFoldDB" id="A0A9J6H2E6"/>
<keyword evidence="3" id="KW-1185">Reference proteome</keyword>
<sequence length="139" mass="15405">MPPPHPGLTRTEAVLFRQLQTHSVLTPALARYICPDVYATDICRLCQEARATLVHLLWNCQPPTSTTTTFPPQFEAAMRSEDYETQARATRLLNNALDQRRPARRPEGTTHGTPQNNTGHHQYLGLTVSGTTTSPSPDG</sequence>
<dbReference type="EMBL" id="JABSTR010000011">
    <property type="protein sequence ID" value="KAH9381177.1"/>
    <property type="molecule type" value="Genomic_DNA"/>
</dbReference>
<protein>
    <submittedName>
        <fullName evidence="2">Uncharacterized protein</fullName>
    </submittedName>
</protein>
<organism evidence="2 3">
    <name type="scientific">Haemaphysalis longicornis</name>
    <name type="common">Bush tick</name>
    <dbReference type="NCBI Taxonomy" id="44386"/>
    <lineage>
        <taxon>Eukaryota</taxon>
        <taxon>Metazoa</taxon>
        <taxon>Ecdysozoa</taxon>
        <taxon>Arthropoda</taxon>
        <taxon>Chelicerata</taxon>
        <taxon>Arachnida</taxon>
        <taxon>Acari</taxon>
        <taxon>Parasitiformes</taxon>
        <taxon>Ixodida</taxon>
        <taxon>Ixodoidea</taxon>
        <taxon>Ixodidae</taxon>
        <taxon>Haemaphysalinae</taxon>
        <taxon>Haemaphysalis</taxon>
    </lineage>
</organism>
<gene>
    <name evidence="2" type="ORF">HPB48_003154</name>
</gene>
<feature type="region of interest" description="Disordered" evidence="1">
    <location>
        <begin position="93"/>
        <end position="139"/>
    </location>
</feature>
<comment type="caution">
    <text evidence="2">The sequence shown here is derived from an EMBL/GenBank/DDBJ whole genome shotgun (WGS) entry which is preliminary data.</text>
</comment>
<evidence type="ECO:0000313" key="3">
    <source>
        <dbReference type="Proteomes" id="UP000821853"/>
    </source>
</evidence>